<dbReference type="InterPro" id="IPR029014">
    <property type="entry name" value="NiFe-Hase_large"/>
</dbReference>
<feature type="binding site" evidence="9">
    <location>
        <position position="446"/>
    </location>
    <ligand>
        <name>Mg(2+)</name>
        <dbReference type="ChEBI" id="CHEBI:18420"/>
    </ligand>
</feature>
<dbReference type="Pfam" id="PF00374">
    <property type="entry name" value="NiFeSe_Hases"/>
    <property type="match status" value="2"/>
</dbReference>
<organism evidence="10 11">
    <name type="scientific">Desulfomicrobium orale DSM 12838</name>
    <dbReference type="NCBI Taxonomy" id="888061"/>
    <lineage>
        <taxon>Bacteria</taxon>
        <taxon>Pseudomonadati</taxon>
        <taxon>Thermodesulfobacteriota</taxon>
        <taxon>Desulfovibrionia</taxon>
        <taxon>Desulfovibrionales</taxon>
        <taxon>Desulfomicrobiaceae</taxon>
        <taxon>Desulfomicrobium</taxon>
    </lineage>
</organism>
<accession>A0A0X8JQB7</accession>
<evidence type="ECO:0000256" key="6">
    <source>
        <dbReference type="ARBA" id="ARBA00022723"/>
    </source>
</evidence>
<comment type="cofactor">
    <cofactor evidence="9">
        <name>Fe cation</name>
        <dbReference type="ChEBI" id="CHEBI:24875"/>
    </cofactor>
</comment>
<evidence type="ECO:0000256" key="1">
    <source>
        <dbReference type="ARBA" id="ARBA00001967"/>
    </source>
</evidence>
<evidence type="ECO:0000256" key="2">
    <source>
        <dbReference type="ARBA" id="ARBA00004418"/>
    </source>
</evidence>
<evidence type="ECO:0000256" key="8">
    <source>
        <dbReference type="ARBA" id="ARBA00023002"/>
    </source>
</evidence>
<dbReference type="InterPro" id="IPR018194">
    <property type="entry name" value="Ni-dep_hyd_lsu_Ni_BS"/>
</dbReference>
<sequence>MSQTATPAAEGRKIKIAIDPLTRVEGHLKIEVEVRDGKVVDAKCYGGMFRGFEQILRGRDPRDSSQIVQRICGVCPTAHCTASVMAQDEAFGVKVTTNGRITRNLILGANYLQSHILHFYHLAALDYVKGPDVAPFVPRYENPDLLVNRLKDPAKAEAVNAYGLNQYLKALEMRRICHEMVALFGGRMPHVQGIVAGGASEIPTVEKLAEYASRFKEVQKFVADEYLPLIYLVGSAYPDLFETGIGWKNVIAFGAFPENDDHTEFLFRPGVYIDGKDEEFDPKLIKEYVGHSFFNQSKSGGLHYSEGETNPDPDKSGAYSFVKSPRYRDKPCEVGALARMWVANPTLSSVGQKLLKELYGIEAKVFRDLGDKAFSIMGRHVARAEETWLTSVAIERWLKEVRPGAETYVKTEVPDAGEGTGFTEAPRGSLLHYLKIKDQKIENYQVVSATLWNCSPMDDMNQRGPVEQALLGIPVPDVKNPVNVGRLVRAYDP</sequence>
<dbReference type="NCBIfam" id="NF033181">
    <property type="entry name" value="NiFeSe_hydrog"/>
    <property type="match status" value="1"/>
</dbReference>
<comment type="subunit">
    <text evidence="4">Heterodimer of a large and a small subunit.</text>
</comment>
<comment type="cofactor">
    <cofactor evidence="1 9">
        <name>Ni(2+)</name>
        <dbReference type="ChEBI" id="CHEBI:49786"/>
    </cofactor>
</comment>
<keyword evidence="9" id="KW-0408">Iron</keyword>
<dbReference type="OrthoDB" id="9761717at2"/>
<evidence type="ECO:0000313" key="11">
    <source>
        <dbReference type="Proteomes" id="UP000063964"/>
    </source>
</evidence>
<evidence type="ECO:0000256" key="9">
    <source>
        <dbReference type="PIRSR" id="PIRSR601501-1"/>
    </source>
</evidence>
<proteinExistence type="inferred from homology"/>
<comment type="similarity">
    <text evidence="3">Belongs to the [NiFe]/[NiFeSe] hydrogenase large subunit family.</text>
</comment>
<dbReference type="AlphaFoldDB" id="A0A0X8JQB7"/>
<keyword evidence="6 9" id="KW-0479">Metal-binding</keyword>
<keyword evidence="9" id="KW-0460">Magnesium</keyword>
<protein>
    <submittedName>
        <fullName evidence="10">Iron hydrogenase</fullName>
    </submittedName>
</protein>
<keyword evidence="8" id="KW-0560">Oxidoreductase</keyword>
<feature type="binding site" evidence="9">
    <location>
        <position position="75"/>
    </location>
    <ligand>
        <name>Fe cation</name>
        <dbReference type="ChEBI" id="CHEBI:24875"/>
    </ligand>
</feature>
<feature type="binding site" evidence="9">
    <location>
        <position position="53"/>
    </location>
    <ligand>
        <name>Mg(2+)</name>
        <dbReference type="ChEBI" id="CHEBI:18420"/>
    </ligand>
</feature>
<keyword evidence="7" id="KW-0574">Periplasm</keyword>
<dbReference type="PROSITE" id="PS00507">
    <property type="entry name" value="NI_HGENASE_L_1"/>
    <property type="match status" value="1"/>
</dbReference>
<dbReference type="NCBIfam" id="NF045518">
    <property type="entry name" value="H2_NiFeSe_large"/>
    <property type="match status" value="1"/>
</dbReference>
<dbReference type="Proteomes" id="UP000063964">
    <property type="component" value="Chromosome"/>
</dbReference>
<keyword evidence="5 9" id="KW-0533">Nickel</keyword>
<evidence type="ECO:0000256" key="5">
    <source>
        <dbReference type="ARBA" id="ARBA00022596"/>
    </source>
</evidence>
<dbReference type="GO" id="GO:0042597">
    <property type="term" value="C:periplasmic space"/>
    <property type="evidence" value="ECO:0007669"/>
    <property type="project" value="UniProtKB-SubCell"/>
</dbReference>
<feature type="binding site" evidence="9">
    <location>
        <position position="75"/>
    </location>
    <ligand>
        <name>Ni(2+)</name>
        <dbReference type="ChEBI" id="CHEBI:49786"/>
    </ligand>
</feature>
<evidence type="ECO:0000256" key="7">
    <source>
        <dbReference type="ARBA" id="ARBA00022764"/>
    </source>
</evidence>
<evidence type="ECO:0000313" key="10">
    <source>
        <dbReference type="EMBL" id="AMD92964.1"/>
    </source>
</evidence>
<evidence type="ECO:0000256" key="4">
    <source>
        <dbReference type="ARBA" id="ARBA00011771"/>
    </source>
</evidence>
<dbReference type="EMBL" id="CP014230">
    <property type="protein sequence ID" value="AMD92964.1"/>
    <property type="molecule type" value="Genomic_DNA"/>
</dbReference>
<dbReference type="STRING" id="888061.AXF15_07495"/>
<keyword evidence="11" id="KW-1185">Reference proteome</keyword>
<dbReference type="GO" id="GO:0016151">
    <property type="term" value="F:nickel cation binding"/>
    <property type="evidence" value="ECO:0007669"/>
    <property type="project" value="InterPro"/>
</dbReference>
<feature type="binding site" evidence="9">
    <location>
        <position position="72"/>
    </location>
    <ligand>
        <name>Ni(2+)</name>
        <dbReference type="ChEBI" id="CHEBI:49786"/>
    </ligand>
</feature>
<dbReference type="SUPFAM" id="SSF56762">
    <property type="entry name" value="HydB/Nqo4-like"/>
    <property type="match status" value="1"/>
</dbReference>
<dbReference type="KEGG" id="doa:AXF15_07495"/>
<gene>
    <name evidence="10" type="ORF">AXF15_07495</name>
</gene>
<name>A0A0X8JQB7_9BACT</name>
<dbReference type="PANTHER" id="PTHR42958:SF2">
    <property type="entry name" value="UPTAKE HYDROGENASE LARGE SUBUNIT"/>
    <property type="match status" value="1"/>
</dbReference>
<dbReference type="GO" id="GO:0008901">
    <property type="term" value="F:ferredoxin hydrogenase activity"/>
    <property type="evidence" value="ECO:0007669"/>
    <property type="project" value="InterPro"/>
</dbReference>
<dbReference type="InterPro" id="IPR050867">
    <property type="entry name" value="NiFe/NiFeSe_hydrgnase_LSU"/>
</dbReference>
<dbReference type="InterPro" id="IPR001501">
    <property type="entry name" value="Ni-dep_hyd_lsu"/>
</dbReference>
<dbReference type="FunFam" id="1.10.645.10:FF:000002">
    <property type="entry name" value="Hydrogenase 2 large subunit"/>
    <property type="match status" value="1"/>
</dbReference>
<dbReference type="PANTHER" id="PTHR42958">
    <property type="entry name" value="HYDROGENASE-2 LARGE CHAIN"/>
    <property type="match status" value="1"/>
</dbReference>
<comment type="subcellular location">
    <subcellularLocation>
        <location evidence="2">Periplasm</location>
    </subcellularLocation>
</comment>
<evidence type="ECO:0000256" key="3">
    <source>
        <dbReference type="ARBA" id="ARBA00009292"/>
    </source>
</evidence>
<dbReference type="Gene3D" id="1.10.645.10">
    <property type="entry name" value="Cytochrome-c3 Hydrogenase, chain B"/>
    <property type="match status" value="1"/>
</dbReference>
<reference evidence="11" key="1">
    <citation type="submission" date="2016-02" db="EMBL/GenBank/DDBJ databases">
        <authorList>
            <person name="Holder M.E."/>
            <person name="Ajami N.J."/>
            <person name="Petrosino J.F."/>
        </authorList>
    </citation>
    <scope>NUCLEOTIDE SEQUENCE [LARGE SCALE GENOMIC DNA]</scope>
    <source>
        <strain evidence="11">DSM 12838</strain>
    </source>
</reference>